<dbReference type="EMBL" id="CP054144">
    <property type="protein sequence ID" value="QKJ68272.1"/>
    <property type="molecule type" value="Genomic_DNA"/>
</dbReference>
<name>A0A6M8SSH4_9NEIS</name>
<keyword evidence="2" id="KW-1185">Reference proteome</keyword>
<dbReference type="Proteomes" id="UP000504844">
    <property type="component" value="Plasmid unnamed1"/>
</dbReference>
<dbReference type="RefSeq" id="WP_173534773.1">
    <property type="nucleotide sequence ID" value="NZ_CP054144.1"/>
</dbReference>
<dbReference type="KEGG" id="dee:HQN60_15785"/>
<evidence type="ECO:0000313" key="1">
    <source>
        <dbReference type="EMBL" id="QKJ68272.1"/>
    </source>
</evidence>
<organism evidence="1 2">
    <name type="scientific">Deefgea piscis</name>
    <dbReference type="NCBI Taxonomy" id="2739061"/>
    <lineage>
        <taxon>Bacteria</taxon>
        <taxon>Pseudomonadati</taxon>
        <taxon>Pseudomonadota</taxon>
        <taxon>Betaproteobacteria</taxon>
        <taxon>Neisseriales</taxon>
        <taxon>Chitinibacteraceae</taxon>
        <taxon>Deefgea</taxon>
    </lineage>
</organism>
<dbReference type="AlphaFoldDB" id="A0A6M8SSH4"/>
<proteinExistence type="predicted"/>
<reference evidence="1 2" key="1">
    <citation type="submission" date="2020-05" db="EMBL/GenBank/DDBJ databases">
        <title>Complete genome sequence of Deefgea sp. D17.</title>
        <authorList>
            <person name="Bae J.-W."/>
            <person name="Han J.E."/>
        </authorList>
    </citation>
    <scope>NUCLEOTIDE SEQUENCE [LARGE SCALE GENOMIC DNA]</scope>
    <source>
        <strain evidence="1 2">D17</strain>
        <plasmid evidence="1 2">unnamed1</plasmid>
    </source>
</reference>
<evidence type="ECO:0000313" key="2">
    <source>
        <dbReference type="Proteomes" id="UP000504844"/>
    </source>
</evidence>
<protein>
    <submittedName>
        <fullName evidence="1">Uncharacterized protein</fullName>
    </submittedName>
</protein>
<keyword evidence="1" id="KW-0614">Plasmid</keyword>
<gene>
    <name evidence="1" type="ORF">HQN60_15785</name>
</gene>
<geneLocation type="plasmid" evidence="1 2">
    <name>unnamed1</name>
</geneLocation>
<accession>A0A6M8SSH4</accession>
<sequence length="173" mass="19108">MKHIFYPGNSLQPCLAQYAIALSKVKELATAQILFVELSTARNIGATFCSFGDVPDFLVNKVIADELSGCRLDFIECYYAGLPDEGGRRPVSQWILQPDTFDLAMRGGSCDAVIYASFLDKIKARFLGGVTPIAVHANSYQLRGGVCRVKIIDVHHGLPEDQRIKILNKFDVI</sequence>